<protein>
    <submittedName>
        <fullName evidence="1">Uncharacterized protein</fullName>
    </submittedName>
</protein>
<sequence length="81" mass="9700">MHRKPGRPELRYAGIRKEFIIWCPTCNYRTHPDTNRQAVITEWYLSNQPGNKHIEKIWLKRYMEIREGATTVAQDNNENTI</sequence>
<reference evidence="1" key="2">
    <citation type="submission" date="2018-07" db="EMBL/GenBank/DDBJ databases">
        <authorList>
            <consortium name="NCBI Pathogen Detection Project"/>
        </authorList>
    </citation>
    <scope>NUCLEOTIDE SEQUENCE</scope>
    <source>
        <strain evidence="1">Salmonella enterica</strain>
    </source>
</reference>
<gene>
    <name evidence="1" type="ORF">G0E04_12910</name>
</gene>
<proteinExistence type="predicted"/>
<reference evidence="1" key="1">
    <citation type="journal article" date="2018" name="Genome Biol.">
        <title>SKESA: strategic k-mer extension for scrupulous assemblies.</title>
        <authorList>
            <person name="Souvorov A."/>
            <person name="Agarwala R."/>
            <person name="Lipman D.J."/>
        </authorList>
    </citation>
    <scope>NUCLEOTIDE SEQUENCE</scope>
    <source>
        <strain evidence="1">Salmonella enterica</strain>
    </source>
</reference>
<name>A0A702RFT6_SALET</name>
<dbReference type="AlphaFoldDB" id="A0A702RFT6"/>
<accession>A0A702RFT6</accession>
<dbReference type="EMBL" id="DAAMKB010000033">
    <property type="protein sequence ID" value="HAC7044967.1"/>
    <property type="molecule type" value="Genomic_DNA"/>
</dbReference>
<comment type="caution">
    <text evidence="1">The sequence shown here is derived from an EMBL/GenBank/DDBJ whole genome shotgun (WGS) entry which is preliminary data.</text>
</comment>
<organism evidence="1">
    <name type="scientific">Salmonella enterica subsp. enterica serovar Napoli</name>
    <dbReference type="NCBI Taxonomy" id="1151001"/>
    <lineage>
        <taxon>Bacteria</taxon>
        <taxon>Pseudomonadati</taxon>
        <taxon>Pseudomonadota</taxon>
        <taxon>Gammaproteobacteria</taxon>
        <taxon>Enterobacterales</taxon>
        <taxon>Enterobacteriaceae</taxon>
        <taxon>Salmonella</taxon>
    </lineage>
</organism>
<evidence type="ECO:0000313" key="1">
    <source>
        <dbReference type="EMBL" id="HAC7044967.1"/>
    </source>
</evidence>